<gene>
    <name evidence="2" type="ORF">PENTCL1PPCAC_4082</name>
</gene>
<keyword evidence="1" id="KW-1133">Transmembrane helix</keyword>
<name>A0AAV5SGV6_9BILA</name>
<proteinExistence type="predicted"/>
<comment type="caution">
    <text evidence="2">The sequence shown here is derived from an EMBL/GenBank/DDBJ whole genome shotgun (WGS) entry which is preliminary data.</text>
</comment>
<accession>A0AAV5SGV6</accession>
<feature type="non-terminal residue" evidence="2">
    <location>
        <position position="1"/>
    </location>
</feature>
<feature type="transmembrane region" description="Helical" evidence="1">
    <location>
        <begin position="115"/>
        <end position="138"/>
    </location>
</feature>
<dbReference type="AlphaFoldDB" id="A0AAV5SGV6"/>
<keyword evidence="1" id="KW-0472">Membrane</keyword>
<reference evidence="2" key="1">
    <citation type="submission" date="2023-10" db="EMBL/GenBank/DDBJ databases">
        <title>Genome assembly of Pristionchus species.</title>
        <authorList>
            <person name="Yoshida K."/>
            <person name="Sommer R.J."/>
        </authorList>
    </citation>
    <scope>NUCLEOTIDE SEQUENCE</scope>
    <source>
        <strain evidence="2">RS0144</strain>
    </source>
</reference>
<feature type="non-terminal residue" evidence="2">
    <location>
        <position position="154"/>
    </location>
</feature>
<feature type="transmembrane region" description="Helical" evidence="1">
    <location>
        <begin position="73"/>
        <end position="95"/>
    </location>
</feature>
<dbReference type="Proteomes" id="UP001432027">
    <property type="component" value="Unassembled WGS sequence"/>
</dbReference>
<organism evidence="2 3">
    <name type="scientific">Pristionchus entomophagus</name>
    <dbReference type="NCBI Taxonomy" id="358040"/>
    <lineage>
        <taxon>Eukaryota</taxon>
        <taxon>Metazoa</taxon>
        <taxon>Ecdysozoa</taxon>
        <taxon>Nematoda</taxon>
        <taxon>Chromadorea</taxon>
        <taxon>Rhabditida</taxon>
        <taxon>Rhabditina</taxon>
        <taxon>Diplogasteromorpha</taxon>
        <taxon>Diplogasteroidea</taxon>
        <taxon>Neodiplogasteridae</taxon>
        <taxon>Pristionchus</taxon>
    </lineage>
</organism>
<sequence>IFAVFQQDVFLILIFAFVFDLIEMRMHFFFIFELGEKTEKFSGWREFVPTTIGIISIRRFIIRICGKSVSISFVYISLGIVFTAKIIFLIATFLWGETKTSYTTCTRTYVLFNPLRYTALFWALTLPIAPLLSAIIIIRGIMKKDNYSGVSLFI</sequence>
<evidence type="ECO:0000313" key="3">
    <source>
        <dbReference type="Proteomes" id="UP001432027"/>
    </source>
</evidence>
<protein>
    <recommendedName>
        <fullName evidence="4">G protein-coupled receptor</fullName>
    </recommendedName>
</protein>
<dbReference type="EMBL" id="BTSX01000001">
    <property type="protein sequence ID" value="GMS81907.1"/>
    <property type="molecule type" value="Genomic_DNA"/>
</dbReference>
<keyword evidence="1" id="KW-0812">Transmembrane</keyword>
<feature type="transmembrane region" description="Helical" evidence="1">
    <location>
        <begin position="9"/>
        <end position="32"/>
    </location>
</feature>
<keyword evidence="3" id="KW-1185">Reference proteome</keyword>
<evidence type="ECO:0000313" key="2">
    <source>
        <dbReference type="EMBL" id="GMS81907.1"/>
    </source>
</evidence>
<evidence type="ECO:0000256" key="1">
    <source>
        <dbReference type="SAM" id="Phobius"/>
    </source>
</evidence>
<evidence type="ECO:0008006" key="4">
    <source>
        <dbReference type="Google" id="ProtNLM"/>
    </source>
</evidence>